<dbReference type="AlphaFoldDB" id="A0A9D4MGD3"/>
<feature type="compositionally biased region" description="Low complexity" evidence="1">
    <location>
        <begin position="102"/>
        <end position="113"/>
    </location>
</feature>
<evidence type="ECO:0000256" key="1">
    <source>
        <dbReference type="SAM" id="MobiDB-lite"/>
    </source>
</evidence>
<gene>
    <name evidence="2" type="ORF">DPMN_000248</name>
</gene>
<feature type="compositionally biased region" description="Polar residues" evidence="1">
    <location>
        <begin position="118"/>
        <end position="132"/>
    </location>
</feature>
<protein>
    <submittedName>
        <fullName evidence="2">Uncharacterized protein</fullName>
    </submittedName>
</protein>
<keyword evidence="3" id="KW-1185">Reference proteome</keyword>
<feature type="region of interest" description="Disordered" evidence="1">
    <location>
        <begin position="100"/>
        <end position="151"/>
    </location>
</feature>
<name>A0A9D4MGD3_DREPO</name>
<reference evidence="2" key="1">
    <citation type="journal article" date="2019" name="bioRxiv">
        <title>The Genome of the Zebra Mussel, Dreissena polymorpha: A Resource for Invasive Species Research.</title>
        <authorList>
            <person name="McCartney M.A."/>
            <person name="Auch B."/>
            <person name="Kono T."/>
            <person name="Mallez S."/>
            <person name="Zhang Y."/>
            <person name="Obille A."/>
            <person name="Becker A."/>
            <person name="Abrahante J.E."/>
            <person name="Garbe J."/>
            <person name="Badalamenti J.P."/>
            <person name="Herman A."/>
            <person name="Mangelson H."/>
            <person name="Liachko I."/>
            <person name="Sullivan S."/>
            <person name="Sone E.D."/>
            <person name="Koren S."/>
            <person name="Silverstein K.A.T."/>
            <person name="Beckman K.B."/>
            <person name="Gohl D.M."/>
        </authorList>
    </citation>
    <scope>NUCLEOTIDE SEQUENCE</scope>
    <source>
        <strain evidence="2">Duluth1</strain>
        <tissue evidence="2">Whole animal</tissue>
    </source>
</reference>
<reference evidence="2" key="2">
    <citation type="submission" date="2020-11" db="EMBL/GenBank/DDBJ databases">
        <authorList>
            <person name="McCartney M.A."/>
            <person name="Auch B."/>
            <person name="Kono T."/>
            <person name="Mallez S."/>
            <person name="Becker A."/>
            <person name="Gohl D.M."/>
            <person name="Silverstein K.A.T."/>
            <person name="Koren S."/>
            <person name="Bechman K.B."/>
            <person name="Herman A."/>
            <person name="Abrahante J.E."/>
            <person name="Garbe J."/>
        </authorList>
    </citation>
    <scope>NUCLEOTIDE SEQUENCE</scope>
    <source>
        <strain evidence="2">Duluth1</strain>
        <tissue evidence="2">Whole animal</tissue>
    </source>
</reference>
<sequence>MQQTLIDSSAISNTAALQQVRLSNDDLAIHAPNQIKQQIMRGEYINLAILLKWAIELNALCSRVCLTLNSEGSKGRCSWPNCAHHCSSGGMSHAELTCPNNSQAQTSSSQRQAFGAQTRPTRPQHFISTQVHPNNSFRGRGRGFPSRPNRH</sequence>
<accession>A0A9D4MGD3</accession>
<feature type="compositionally biased region" description="Low complexity" evidence="1">
    <location>
        <begin position="133"/>
        <end position="151"/>
    </location>
</feature>
<evidence type="ECO:0000313" key="3">
    <source>
        <dbReference type="Proteomes" id="UP000828390"/>
    </source>
</evidence>
<dbReference type="Proteomes" id="UP000828390">
    <property type="component" value="Unassembled WGS sequence"/>
</dbReference>
<organism evidence="2 3">
    <name type="scientific">Dreissena polymorpha</name>
    <name type="common">Zebra mussel</name>
    <name type="synonym">Mytilus polymorpha</name>
    <dbReference type="NCBI Taxonomy" id="45954"/>
    <lineage>
        <taxon>Eukaryota</taxon>
        <taxon>Metazoa</taxon>
        <taxon>Spiralia</taxon>
        <taxon>Lophotrochozoa</taxon>
        <taxon>Mollusca</taxon>
        <taxon>Bivalvia</taxon>
        <taxon>Autobranchia</taxon>
        <taxon>Heteroconchia</taxon>
        <taxon>Euheterodonta</taxon>
        <taxon>Imparidentia</taxon>
        <taxon>Neoheterodontei</taxon>
        <taxon>Myida</taxon>
        <taxon>Dreissenoidea</taxon>
        <taxon>Dreissenidae</taxon>
        <taxon>Dreissena</taxon>
    </lineage>
</organism>
<dbReference type="EMBL" id="JAIWYP010000001">
    <property type="protein sequence ID" value="KAH3876408.1"/>
    <property type="molecule type" value="Genomic_DNA"/>
</dbReference>
<evidence type="ECO:0000313" key="2">
    <source>
        <dbReference type="EMBL" id="KAH3876408.1"/>
    </source>
</evidence>
<proteinExistence type="predicted"/>
<comment type="caution">
    <text evidence="2">The sequence shown here is derived from an EMBL/GenBank/DDBJ whole genome shotgun (WGS) entry which is preliminary data.</text>
</comment>